<evidence type="ECO:0000256" key="2">
    <source>
        <dbReference type="SAM" id="SignalP"/>
    </source>
</evidence>
<dbReference type="Gene3D" id="2.40.10.10">
    <property type="entry name" value="Trypsin-like serine proteases"/>
    <property type="match status" value="2"/>
</dbReference>
<feature type="signal peptide" evidence="2">
    <location>
        <begin position="1"/>
        <end position="26"/>
    </location>
</feature>
<dbReference type="PANTHER" id="PTHR36234">
    <property type="entry name" value="LYSYL ENDOPEPTIDASE"/>
    <property type="match status" value="1"/>
</dbReference>
<dbReference type="AlphaFoldDB" id="A0A8J6XZW5"/>
<evidence type="ECO:0000313" key="4">
    <source>
        <dbReference type="Proteomes" id="UP000648239"/>
    </source>
</evidence>
<dbReference type="EMBL" id="JACXWD010000011">
    <property type="protein sequence ID" value="MBD3867538.1"/>
    <property type="molecule type" value="Genomic_DNA"/>
</dbReference>
<name>A0A8J6XZW5_9BACT</name>
<evidence type="ECO:0000313" key="3">
    <source>
        <dbReference type="EMBL" id="MBD3867538.1"/>
    </source>
</evidence>
<evidence type="ECO:0000256" key="1">
    <source>
        <dbReference type="SAM" id="MobiDB-lite"/>
    </source>
</evidence>
<keyword evidence="2" id="KW-0732">Signal</keyword>
<proteinExistence type="predicted"/>
<dbReference type="InterPro" id="IPR043504">
    <property type="entry name" value="Peptidase_S1_PA_chymotrypsin"/>
</dbReference>
<dbReference type="Proteomes" id="UP000648239">
    <property type="component" value="Unassembled WGS sequence"/>
</dbReference>
<organism evidence="3 4">
    <name type="scientific">Candidatus Polarisedimenticola svalbardensis</name>
    <dbReference type="NCBI Taxonomy" id="2886004"/>
    <lineage>
        <taxon>Bacteria</taxon>
        <taxon>Pseudomonadati</taxon>
        <taxon>Acidobacteriota</taxon>
        <taxon>Candidatus Polarisedimenticolia</taxon>
        <taxon>Candidatus Polarisedimenticolales</taxon>
        <taxon>Candidatus Polarisedimenticolaceae</taxon>
        <taxon>Candidatus Polarisedimenticola</taxon>
    </lineage>
</organism>
<accession>A0A8J6XZW5</accession>
<sequence>MTFSLRSGYFCVLLLMVCLVGSSASAEWRTTPTGDVPSLSQGDLAGLAVLPQVVLDAPDRDKLLAEDALDAEAGFTKGRRVGLPRKIAVTPSTHGLWETLKSGDRLWRLKVGSRNARWLVLGFTTFRLPQDAALYVYGPGAGVAQGPIGYERVERHGQLWSTPIEGDIAIIELLWPGSLKDEQPNLHLGVLSHGYRQWGGIGKEPLPDPGADAGSCNIDINCPLGDNWQDVKHGGVMTLINGSRHCSGSLIAAAGGGDCRNYMLTANHCHSSATQAPSVSLMFNFERPGCETGVAPTDQVLGGGAVQRATWSSSDVTLLEMNDDPPASFLPYWNGWNRSPVAATETYGIHHPSNDEKKICYNQDPAIDGSNYGADHWRITEWEQGTTEGGSSGSPLFDQDQRIIGQLHGGQASCTNITWDEYGKLAVSWEGGGTPSTRLKDWLDPDGTGEEAVDGSYGPTCGAAAPNLTVSGTTLDDSAGNGDGIIDVDEKITLLIDLENRGTLDATSVSGSLSVLTPEVLLLDGGADWVDVPAGQIRTSNAPHFILQTTPAFVCGTTIELDLAVAAAERPTGWTRRIVLPTGTGSVIQAFADDVESGQGTWTVASLSGTGPWSLSAARAASPVTSWFVADPGAVTDQVLIMEALDPVDANMELTFQNRINSEGSWDGGVLEYAVAGGAWQDAGSLIVEGGYTSTLSSSSNPLSGREVWAGDNGGFETVRVDLATLDGQTVQFRWRFGSDSSVSDEGWYIDDIQVQRTEYSCQGLPLGEASEPGVGLPFTLAKDPGGYLLNWSAPAGGGVAEHYALYRTGLGGPVDPTCEADLGSGTSAVLADLTDGHGFLVVAVDAAGEGSYGRDSNGAGRAAATGSAVCP</sequence>
<feature type="chain" id="PRO_5035174858" evidence="2">
    <location>
        <begin position="27"/>
        <end position="872"/>
    </location>
</feature>
<gene>
    <name evidence="3" type="ORF">IFK94_05385</name>
</gene>
<dbReference type="Gene3D" id="2.60.120.260">
    <property type="entry name" value="Galactose-binding domain-like"/>
    <property type="match status" value="1"/>
</dbReference>
<reference evidence="3 4" key="1">
    <citation type="submission" date="2020-08" db="EMBL/GenBank/DDBJ databases">
        <title>Acidobacteriota in marine sediments use diverse sulfur dissimilation pathways.</title>
        <authorList>
            <person name="Wasmund K."/>
        </authorList>
    </citation>
    <scope>NUCLEOTIDE SEQUENCE [LARGE SCALE GENOMIC DNA]</scope>
    <source>
        <strain evidence="3">MAG AM4</strain>
    </source>
</reference>
<protein>
    <submittedName>
        <fullName evidence="3">Trypsin-like peptidase domain-containing protein</fullName>
    </submittedName>
</protein>
<dbReference type="SUPFAM" id="SSF50494">
    <property type="entry name" value="Trypsin-like serine proteases"/>
    <property type="match status" value="1"/>
</dbReference>
<feature type="region of interest" description="Disordered" evidence="1">
    <location>
        <begin position="851"/>
        <end position="872"/>
    </location>
</feature>
<comment type="caution">
    <text evidence="3">The sequence shown here is derived from an EMBL/GenBank/DDBJ whole genome shotgun (WGS) entry which is preliminary data.</text>
</comment>
<dbReference type="PANTHER" id="PTHR36234:SF5">
    <property type="entry name" value="LYSYL ENDOPEPTIDASE"/>
    <property type="match status" value="1"/>
</dbReference>
<dbReference type="InterPro" id="IPR009003">
    <property type="entry name" value="Peptidase_S1_PA"/>
</dbReference>
<dbReference type="Pfam" id="PF13365">
    <property type="entry name" value="Trypsin_2"/>
    <property type="match status" value="1"/>
</dbReference>